<evidence type="ECO:0000256" key="1">
    <source>
        <dbReference type="SAM" id="MobiDB-lite"/>
    </source>
</evidence>
<feature type="region of interest" description="Disordered" evidence="1">
    <location>
        <begin position="456"/>
        <end position="478"/>
    </location>
</feature>
<keyword evidence="2" id="KW-0812">Transmembrane</keyword>
<organism evidence="3 4">
    <name type="scientific">Elysia marginata</name>
    <dbReference type="NCBI Taxonomy" id="1093978"/>
    <lineage>
        <taxon>Eukaryota</taxon>
        <taxon>Metazoa</taxon>
        <taxon>Spiralia</taxon>
        <taxon>Lophotrochozoa</taxon>
        <taxon>Mollusca</taxon>
        <taxon>Gastropoda</taxon>
        <taxon>Heterobranchia</taxon>
        <taxon>Euthyneura</taxon>
        <taxon>Panpulmonata</taxon>
        <taxon>Sacoglossa</taxon>
        <taxon>Placobranchoidea</taxon>
        <taxon>Plakobranchidae</taxon>
        <taxon>Elysia</taxon>
    </lineage>
</organism>
<dbReference type="EMBL" id="BMAT01003367">
    <property type="protein sequence ID" value="GFS24114.1"/>
    <property type="molecule type" value="Genomic_DNA"/>
</dbReference>
<feature type="transmembrane region" description="Helical" evidence="2">
    <location>
        <begin position="172"/>
        <end position="191"/>
    </location>
</feature>
<feature type="compositionally biased region" description="Low complexity" evidence="1">
    <location>
        <begin position="339"/>
        <end position="358"/>
    </location>
</feature>
<dbReference type="Proteomes" id="UP000762676">
    <property type="component" value="Unassembled WGS sequence"/>
</dbReference>
<sequence>MATTTQVLKKSATNASNQSSPCFPNHTSPISQDREVGYCNFSHWPDESSEDLHLELDKAAEVVIVALSALVLVCSTSALVVCCRRSRPAALLIHFRSLRVCDLLVAVFSGSKMALMHNARKLQVNFFVADCFYQTASAASCLTLLALHGTIGLQLARPGRFSELDDTSAKTLAVLLWNASIILGFLPIPIYRGEFTLSFFRFYSQIYLLVVGIFQALSLAACMFMVMLIARLARQHAMSAQTLTFRALPVGQQTPDVRSGYTESGGQQATDAMSAQTVTHQANTASVQTLAQEPSTSLSNQNPLNQPGCSIHQPTSGTDSNNSIGPITSHLLYARTNRRASLPSTSSRTTSITTSRNTDPLPCSTHTTINWEANSHHQAQVTTSYHSWARLELVLSLVSSLPFLIFILIQCPACVLGAPRSTDSAVLYFIPIFLARALLASCFHIYIRRRCRRGAHKRGPSQNVNASYTNPAFDVDDHDTPTLGLHSAT</sequence>
<accession>A0AAV4JPQ6</accession>
<keyword evidence="2" id="KW-0472">Membrane</keyword>
<feature type="region of interest" description="Disordered" evidence="1">
    <location>
        <begin position="338"/>
        <end position="359"/>
    </location>
</feature>
<feature type="transmembrane region" description="Helical" evidence="2">
    <location>
        <begin position="393"/>
        <end position="419"/>
    </location>
</feature>
<reference evidence="3 4" key="1">
    <citation type="journal article" date="2021" name="Elife">
        <title>Chloroplast acquisition without the gene transfer in kleptoplastic sea slugs, Plakobranchus ocellatus.</title>
        <authorList>
            <person name="Maeda T."/>
            <person name="Takahashi S."/>
            <person name="Yoshida T."/>
            <person name="Shimamura S."/>
            <person name="Takaki Y."/>
            <person name="Nagai Y."/>
            <person name="Toyoda A."/>
            <person name="Suzuki Y."/>
            <person name="Arimoto A."/>
            <person name="Ishii H."/>
            <person name="Satoh N."/>
            <person name="Nishiyama T."/>
            <person name="Hasebe M."/>
            <person name="Maruyama T."/>
            <person name="Minagawa J."/>
            <person name="Obokata J."/>
            <person name="Shigenobu S."/>
        </authorList>
    </citation>
    <scope>NUCLEOTIDE SEQUENCE [LARGE SCALE GENOMIC DNA]</scope>
</reference>
<keyword evidence="4" id="KW-1185">Reference proteome</keyword>
<feature type="transmembrane region" description="Helical" evidence="2">
    <location>
        <begin position="62"/>
        <end position="82"/>
    </location>
</feature>
<dbReference type="AlphaFoldDB" id="A0AAV4JPQ6"/>
<evidence type="ECO:0000313" key="3">
    <source>
        <dbReference type="EMBL" id="GFS24114.1"/>
    </source>
</evidence>
<name>A0AAV4JPQ6_9GAST</name>
<evidence type="ECO:0000256" key="2">
    <source>
        <dbReference type="SAM" id="Phobius"/>
    </source>
</evidence>
<gene>
    <name evidence="3" type="ORF">ElyMa_001655700</name>
</gene>
<proteinExistence type="predicted"/>
<evidence type="ECO:0008006" key="5">
    <source>
        <dbReference type="Google" id="ProtNLM"/>
    </source>
</evidence>
<keyword evidence="2" id="KW-1133">Transmembrane helix</keyword>
<feature type="region of interest" description="Disordered" evidence="1">
    <location>
        <begin position="256"/>
        <end position="326"/>
    </location>
</feature>
<protein>
    <recommendedName>
        <fullName evidence="5">G-protein coupled receptors family 1 profile domain-containing protein</fullName>
    </recommendedName>
</protein>
<comment type="caution">
    <text evidence="3">The sequence shown here is derived from an EMBL/GenBank/DDBJ whole genome shotgun (WGS) entry which is preliminary data.</text>
</comment>
<feature type="transmembrane region" description="Helical" evidence="2">
    <location>
        <begin position="206"/>
        <end position="230"/>
    </location>
</feature>
<feature type="compositionally biased region" description="Polar residues" evidence="1">
    <location>
        <begin position="460"/>
        <end position="470"/>
    </location>
</feature>
<feature type="transmembrane region" description="Helical" evidence="2">
    <location>
        <begin position="425"/>
        <end position="447"/>
    </location>
</feature>
<evidence type="ECO:0000313" key="4">
    <source>
        <dbReference type="Proteomes" id="UP000762676"/>
    </source>
</evidence>